<reference evidence="1 2" key="1">
    <citation type="submission" date="2023-01" db="EMBL/GenBank/DDBJ databases">
        <title>Genome sequence resource and annotation of Enterobacter ludwigii, an economically important pathogen of seedling wilt with strawberry.</title>
        <authorList>
            <person name="Xie Y."/>
        </authorList>
    </citation>
    <scope>NUCLEOTIDE SEQUENCE [LARGE SCALE GENOMIC DNA]</scope>
    <source>
        <strain evidence="1 2">CM-TZ4</strain>
        <plasmid evidence="1 2">unnamed4</plasmid>
    </source>
</reference>
<geneLocation type="plasmid" evidence="1 2">
    <name>unnamed4</name>
</geneLocation>
<organism evidence="1 2">
    <name type="scientific">Enterobacter ludwigii</name>
    <dbReference type="NCBI Taxonomy" id="299767"/>
    <lineage>
        <taxon>Bacteria</taxon>
        <taxon>Pseudomonadati</taxon>
        <taxon>Pseudomonadota</taxon>
        <taxon>Gammaproteobacteria</taxon>
        <taxon>Enterobacterales</taxon>
        <taxon>Enterobacteriaceae</taxon>
        <taxon>Enterobacter</taxon>
        <taxon>Enterobacter cloacae complex</taxon>
    </lineage>
</organism>
<keyword evidence="1" id="KW-0614">Plasmid</keyword>
<protein>
    <submittedName>
        <fullName evidence="1">Uncharacterized protein</fullName>
    </submittedName>
</protein>
<proteinExistence type="predicted"/>
<sequence length="185" mass="21379">MSNFKKDYDAVFTHVCFWLGNDWRIDKRDTACEDRIVMINPDLRGYQIVARAVKNRLYLVGFCRKGNSTSECISCTASLKRAPKDLARHIEKTLLSEAMKQCAGVEEMLQKIKADKERKFLLLHLLSKTATVIPYQSYYNHICEIKTKNIKAELIERSNELYELKLVDLSFEQLLKLVGQLATVN</sequence>
<name>A0AAX3LK43_9ENTR</name>
<dbReference type="AlphaFoldDB" id="A0AAX3LK43"/>
<dbReference type="RefSeq" id="WP_271661572.1">
    <property type="nucleotide sequence ID" value="NZ_CP116351.1"/>
</dbReference>
<dbReference type="EMBL" id="CP116351">
    <property type="protein sequence ID" value="WCE16339.1"/>
    <property type="molecule type" value="Genomic_DNA"/>
</dbReference>
<dbReference type="Proteomes" id="UP001210538">
    <property type="component" value="Plasmid unnamed4"/>
</dbReference>
<evidence type="ECO:0000313" key="2">
    <source>
        <dbReference type="Proteomes" id="UP001210538"/>
    </source>
</evidence>
<keyword evidence="2" id="KW-1185">Reference proteome</keyword>
<gene>
    <name evidence="1" type="ORF">PHA72_28240</name>
</gene>
<evidence type="ECO:0000313" key="1">
    <source>
        <dbReference type="EMBL" id="WCE16339.1"/>
    </source>
</evidence>
<accession>A0AAX3LK43</accession>